<dbReference type="Gene3D" id="3.40.630.30">
    <property type="match status" value="1"/>
</dbReference>
<dbReference type="GO" id="GO:0016747">
    <property type="term" value="F:acyltransferase activity, transferring groups other than amino-acyl groups"/>
    <property type="evidence" value="ECO:0007669"/>
    <property type="project" value="InterPro"/>
</dbReference>
<dbReference type="InterPro" id="IPR016181">
    <property type="entry name" value="Acyl_CoA_acyltransferase"/>
</dbReference>
<dbReference type="AlphaFoldDB" id="A0A1N6UIN2"/>
<organism evidence="2 3">
    <name type="scientific">Marinobacterium stanieri</name>
    <dbReference type="NCBI Taxonomy" id="49186"/>
    <lineage>
        <taxon>Bacteria</taxon>
        <taxon>Pseudomonadati</taxon>
        <taxon>Pseudomonadota</taxon>
        <taxon>Gammaproteobacteria</taxon>
        <taxon>Oceanospirillales</taxon>
        <taxon>Oceanospirillaceae</taxon>
        <taxon>Marinobacterium</taxon>
    </lineage>
</organism>
<gene>
    <name evidence="2" type="ORF">SAMN05421647_10744</name>
</gene>
<keyword evidence="3" id="KW-1185">Reference proteome</keyword>
<proteinExistence type="predicted"/>
<accession>A0A1N6UIN2</accession>
<dbReference type="SUPFAM" id="SSF55729">
    <property type="entry name" value="Acyl-CoA N-acyltransferases (Nat)"/>
    <property type="match status" value="1"/>
</dbReference>
<protein>
    <submittedName>
        <fullName evidence="2">ElaA protein</fullName>
    </submittedName>
</protein>
<dbReference type="Pfam" id="PF13673">
    <property type="entry name" value="Acetyltransf_10"/>
    <property type="match status" value="1"/>
</dbReference>
<reference evidence="2 3" key="1">
    <citation type="submission" date="2017-01" db="EMBL/GenBank/DDBJ databases">
        <authorList>
            <person name="Mah S.A."/>
            <person name="Swanson W.J."/>
            <person name="Moy G.W."/>
            <person name="Vacquier V.D."/>
        </authorList>
    </citation>
    <scope>NUCLEOTIDE SEQUENCE [LARGE SCALE GENOMIC DNA]</scope>
    <source>
        <strain evidence="2 3">DSM 7027</strain>
    </source>
</reference>
<name>A0A1N6UIN2_9GAMM</name>
<dbReference type="eggNOG" id="COG2153">
    <property type="taxonomic scope" value="Bacteria"/>
</dbReference>
<feature type="domain" description="N-acetyltransferase" evidence="1">
    <location>
        <begin position="8"/>
        <end position="149"/>
    </location>
</feature>
<evidence type="ECO:0000313" key="2">
    <source>
        <dbReference type="EMBL" id="SIQ65407.1"/>
    </source>
</evidence>
<evidence type="ECO:0000259" key="1">
    <source>
        <dbReference type="PROSITE" id="PS51186"/>
    </source>
</evidence>
<dbReference type="InterPro" id="IPR000182">
    <property type="entry name" value="GNAT_dom"/>
</dbReference>
<dbReference type="PROSITE" id="PS51186">
    <property type="entry name" value="GNAT"/>
    <property type="match status" value="1"/>
</dbReference>
<dbReference type="EMBL" id="FTMN01000007">
    <property type="protein sequence ID" value="SIQ65407.1"/>
    <property type="molecule type" value="Genomic_DNA"/>
</dbReference>
<dbReference type="STRING" id="49186.SAMN05421647_10744"/>
<dbReference type="CDD" id="cd04301">
    <property type="entry name" value="NAT_SF"/>
    <property type="match status" value="1"/>
</dbReference>
<dbReference type="Proteomes" id="UP000186895">
    <property type="component" value="Unassembled WGS sequence"/>
</dbReference>
<evidence type="ECO:0000313" key="3">
    <source>
        <dbReference type="Proteomes" id="UP000186895"/>
    </source>
</evidence>
<sequence>MELEFNWSRFEDLTTLEFHDIIQARESVFVVEQECAYPEVDGADIHAWHLCVKQAGTLVAYARIFGPGIKYEEASIGRVMTLLEHRGKRLGHPLMQEAIRFTEEQFPGAGIKIGAQARLQAFYESLGFARSSEPYDEDGIMHIEMLKTV</sequence>